<dbReference type="Proteomes" id="UP001501598">
    <property type="component" value="Unassembled WGS sequence"/>
</dbReference>
<gene>
    <name evidence="2" type="ORF">GCM10023175_67390</name>
</gene>
<evidence type="ECO:0000259" key="1">
    <source>
        <dbReference type="Pfam" id="PF05899"/>
    </source>
</evidence>
<dbReference type="SUPFAM" id="SSF51182">
    <property type="entry name" value="RmlC-like cupins"/>
    <property type="match status" value="1"/>
</dbReference>
<name>A0ABP8S4N0_9PSEU</name>
<evidence type="ECO:0000313" key="3">
    <source>
        <dbReference type="Proteomes" id="UP001501598"/>
    </source>
</evidence>
<dbReference type="Gene3D" id="2.60.120.10">
    <property type="entry name" value="Jelly Rolls"/>
    <property type="match status" value="1"/>
</dbReference>
<proteinExistence type="predicted"/>
<dbReference type="InterPro" id="IPR008579">
    <property type="entry name" value="UGlyAH_Cupin_dom"/>
</dbReference>
<evidence type="ECO:0000313" key="2">
    <source>
        <dbReference type="EMBL" id="GAA4559449.1"/>
    </source>
</evidence>
<protein>
    <recommendedName>
        <fullName evidence="1">(S)-ureidoglycine aminohydrolase cupin domain-containing protein</fullName>
    </recommendedName>
</protein>
<sequence>MTSDLSAATSYHASTVDAPDYEPFIVGDTAIGEVHWIRRGGAGGTTLAVGLWRSGPQDFPYPFATDETIHVLEGVLDIKLASGELVTLRAGDVASFVKGTSSHWTVREPFRKLFIVSDA</sequence>
<dbReference type="InterPro" id="IPR014710">
    <property type="entry name" value="RmlC-like_jellyroll"/>
</dbReference>
<comment type="caution">
    <text evidence="2">The sequence shown here is derived from an EMBL/GenBank/DDBJ whole genome shotgun (WGS) entry which is preliminary data.</text>
</comment>
<feature type="domain" description="(S)-ureidoglycine aminohydrolase cupin" evidence="1">
    <location>
        <begin position="48"/>
        <end position="113"/>
    </location>
</feature>
<organism evidence="2 3">
    <name type="scientific">Pseudonocardia xishanensis</name>
    <dbReference type="NCBI Taxonomy" id="630995"/>
    <lineage>
        <taxon>Bacteria</taxon>
        <taxon>Bacillati</taxon>
        <taxon>Actinomycetota</taxon>
        <taxon>Actinomycetes</taxon>
        <taxon>Pseudonocardiales</taxon>
        <taxon>Pseudonocardiaceae</taxon>
        <taxon>Pseudonocardia</taxon>
    </lineage>
</organism>
<reference evidence="3" key="1">
    <citation type="journal article" date="2019" name="Int. J. Syst. Evol. Microbiol.">
        <title>The Global Catalogue of Microorganisms (GCM) 10K type strain sequencing project: providing services to taxonomists for standard genome sequencing and annotation.</title>
        <authorList>
            <consortium name="The Broad Institute Genomics Platform"/>
            <consortium name="The Broad Institute Genome Sequencing Center for Infectious Disease"/>
            <person name="Wu L."/>
            <person name="Ma J."/>
        </authorList>
    </citation>
    <scope>NUCLEOTIDE SEQUENCE [LARGE SCALE GENOMIC DNA]</scope>
    <source>
        <strain evidence="3">JCM 17906</strain>
    </source>
</reference>
<dbReference type="Pfam" id="PF05899">
    <property type="entry name" value="Cupin_3"/>
    <property type="match status" value="1"/>
</dbReference>
<dbReference type="EMBL" id="BAABGT010000121">
    <property type="protein sequence ID" value="GAA4559449.1"/>
    <property type="molecule type" value="Genomic_DNA"/>
</dbReference>
<keyword evidence="3" id="KW-1185">Reference proteome</keyword>
<dbReference type="InterPro" id="IPR011051">
    <property type="entry name" value="RmlC_Cupin_sf"/>
</dbReference>
<dbReference type="RefSeq" id="WP_345427320.1">
    <property type="nucleotide sequence ID" value="NZ_BAABGT010000121.1"/>
</dbReference>
<accession>A0ABP8S4N0</accession>